<evidence type="ECO:0000256" key="2">
    <source>
        <dbReference type="ARBA" id="ARBA00022552"/>
    </source>
</evidence>
<evidence type="ECO:0000256" key="6">
    <source>
        <dbReference type="HAMAP-Rule" id="MF_01877"/>
    </source>
</evidence>
<dbReference type="Gene3D" id="3.40.1010.10">
    <property type="entry name" value="Cobalt-precorrin-4 Transmethylase, Domain 1"/>
    <property type="match status" value="1"/>
</dbReference>
<organism evidence="8 9">
    <name type="scientific">Lactobacillus gallinarum DSM 10532 = JCM 2011</name>
    <dbReference type="NCBI Taxonomy" id="1423748"/>
    <lineage>
        <taxon>Bacteria</taxon>
        <taxon>Bacillati</taxon>
        <taxon>Bacillota</taxon>
        <taxon>Bacilli</taxon>
        <taxon>Lactobacillales</taxon>
        <taxon>Lactobacillaceae</taxon>
        <taxon>Lactobacillus</taxon>
    </lineage>
</organism>
<dbReference type="InterPro" id="IPR014777">
    <property type="entry name" value="4pyrrole_Mease_sub1"/>
</dbReference>
<comment type="subcellular location">
    <subcellularLocation>
        <location evidence="6">Cytoplasm</location>
    </subcellularLocation>
</comment>
<dbReference type="InterPro" id="IPR018063">
    <property type="entry name" value="SAM_MeTrfase_RsmI_CS"/>
</dbReference>
<accession>A0A0R1NVI3</accession>
<comment type="similarity">
    <text evidence="6">Belongs to the methyltransferase superfamily. RsmI family.</text>
</comment>
<dbReference type="Pfam" id="PF00590">
    <property type="entry name" value="TP_methylase"/>
    <property type="match status" value="1"/>
</dbReference>
<dbReference type="EC" id="2.1.1.198" evidence="6"/>
<dbReference type="GO" id="GO:0005737">
    <property type="term" value="C:cytoplasm"/>
    <property type="evidence" value="ECO:0007669"/>
    <property type="project" value="UniProtKB-SubCell"/>
</dbReference>
<protein>
    <recommendedName>
        <fullName evidence="6">Ribosomal RNA small subunit methyltransferase I</fullName>
        <ecNumber evidence="6">2.1.1.198</ecNumber>
    </recommendedName>
    <alternativeName>
        <fullName evidence="6">16S rRNA 2'-O-ribose C1402 methyltransferase</fullName>
    </alternativeName>
    <alternativeName>
        <fullName evidence="6">rRNA (cytidine-2'-O-)-methyltransferase RsmI</fullName>
    </alternativeName>
</protein>
<keyword evidence="4 6" id="KW-0808">Transferase</keyword>
<dbReference type="GO" id="GO:0070677">
    <property type="term" value="F:rRNA (cytosine-2'-O-)-methyltransferase activity"/>
    <property type="evidence" value="ECO:0007669"/>
    <property type="project" value="UniProtKB-UniRule"/>
</dbReference>
<evidence type="ECO:0000313" key="9">
    <source>
        <dbReference type="Proteomes" id="UP000051311"/>
    </source>
</evidence>
<evidence type="ECO:0000259" key="7">
    <source>
        <dbReference type="Pfam" id="PF00590"/>
    </source>
</evidence>
<dbReference type="FunFam" id="3.30.950.10:FF:000002">
    <property type="entry name" value="Ribosomal RNA small subunit methyltransferase I"/>
    <property type="match status" value="1"/>
</dbReference>
<comment type="function">
    <text evidence="6">Catalyzes the 2'-O-methylation of the ribose of cytidine 1402 (C1402) in 16S rRNA.</text>
</comment>
<feature type="domain" description="Tetrapyrrole methylase" evidence="7">
    <location>
        <begin position="17"/>
        <end position="217"/>
    </location>
</feature>
<evidence type="ECO:0000256" key="5">
    <source>
        <dbReference type="ARBA" id="ARBA00022691"/>
    </source>
</evidence>
<dbReference type="SUPFAM" id="SSF53790">
    <property type="entry name" value="Tetrapyrrole methylase"/>
    <property type="match status" value="1"/>
</dbReference>
<dbReference type="PIRSF" id="PIRSF005917">
    <property type="entry name" value="MTase_YraL"/>
    <property type="match status" value="1"/>
</dbReference>
<dbReference type="EMBL" id="AZEL01000011">
    <property type="protein sequence ID" value="KRL24222.1"/>
    <property type="molecule type" value="Genomic_DNA"/>
</dbReference>
<dbReference type="PANTHER" id="PTHR46111:SF1">
    <property type="entry name" value="RIBOSOMAL RNA SMALL SUBUNIT METHYLTRANSFERASE I"/>
    <property type="match status" value="1"/>
</dbReference>
<dbReference type="InterPro" id="IPR008189">
    <property type="entry name" value="rRNA_ssu_MeTfrase_I"/>
</dbReference>
<keyword evidence="2 6" id="KW-0698">rRNA processing</keyword>
<proteinExistence type="inferred from homology"/>
<name>A0A0R1NVI3_9LACO</name>
<dbReference type="AlphaFoldDB" id="A0A0R1NVI3"/>
<dbReference type="InterPro" id="IPR000878">
    <property type="entry name" value="4pyrrol_Mease"/>
</dbReference>
<dbReference type="STRING" id="1423748.FC37_GL000570"/>
<dbReference type="FunFam" id="3.40.1010.10:FF:000007">
    <property type="entry name" value="Ribosomal RNA small subunit methyltransferase I"/>
    <property type="match status" value="1"/>
</dbReference>
<dbReference type="InterPro" id="IPR035996">
    <property type="entry name" value="4pyrrol_Methylase_sf"/>
</dbReference>
<dbReference type="PATRIC" id="fig|1423748.3.peg.601"/>
<dbReference type="Proteomes" id="UP000051311">
    <property type="component" value="Unassembled WGS sequence"/>
</dbReference>
<gene>
    <name evidence="6" type="primary">rsmI</name>
    <name evidence="8" type="ORF">FC37_GL000570</name>
</gene>
<comment type="catalytic activity">
    <reaction evidence="6">
        <text>cytidine(1402) in 16S rRNA + S-adenosyl-L-methionine = 2'-O-methylcytidine(1402) in 16S rRNA + S-adenosyl-L-homocysteine + H(+)</text>
        <dbReference type="Rhea" id="RHEA:42924"/>
        <dbReference type="Rhea" id="RHEA-COMP:10285"/>
        <dbReference type="Rhea" id="RHEA-COMP:10286"/>
        <dbReference type="ChEBI" id="CHEBI:15378"/>
        <dbReference type="ChEBI" id="CHEBI:57856"/>
        <dbReference type="ChEBI" id="CHEBI:59789"/>
        <dbReference type="ChEBI" id="CHEBI:74495"/>
        <dbReference type="ChEBI" id="CHEBI:82748"/>
        <dbReference type="EC" id="2.1.1.198"/>
    </reaction>
</comment>
<keyword evidence="5 6" id="KW-0949">S-adenosyl-L-methionine</keyword>
<dbReference type="CDD" id="cd11648">
    <property type="entry name" value="RsmI"/>
    <property type="match status" value="1"/>
</dbReference>
<evidence type="ECO:0000256" key="4">
    <source>
        <dbReference type="ARBA" id="ARBA00022679"/>
    </source>
</evidence>
<dbReference type="eggNOG" id="COG0313">
    <property type="taxonomic scope" value="Bacteria"/>
</dbReference>
<dbReference type="Gene3D" id="3.30.950.10">
    <property type="entry name" value="Methyltransferase, Cobalt-precorrin-4 Transmethylase, Domain 2"/>
    <property type="match status" value="1"/>
</dbReference>
<dbReference type="NCBIfam" id="TIGR00096">
    <property type="entry name" value="16S rRNA (cytidine(1402)-2'-O)-methyltransferase"/>
    <property type="match status" value="1"/>
</dbReference>
<dbReference type="InterPro" id="IPR014776">
    <property type="entry name" value="4pyrrole_Mease_sub2"/>
</dbReference>
<keyword evidence="1 6" id="KW-0963">Cytoplasm</keyword>
<evidence type="ECO:0000256" key="3">
    <source>
        <dbReference type="ARBA" id="ARBA00022603"/>
    </source>
</evidence>
<reference evidence="8 9" key="1">
    <citation type="journal article" date="2015" name="Genome Announc.">
        <title>Expanding the biotechnology potential of lactobacilli through comparative genomics of 213 strains and associated genera.</title>
        <authorList>
            <person name="Sun Z."/>
            <person name="Harris H.M."/>
            <person name="McCann A."/>
            <person name="Guo C."/>
            <person name="Argimon S."/>
            <person name="Zhang W."/>
            <person name="Yang X."/>
            <person name="Jeffery I.B."/>
            <person name="Cooney J.C."/>
            <person name="Kagawa T.F."/>
            <person name="Liu W."/>
            <person name="Song Y."/>
            <person name="Salvetti E."/>
            <person name="Wrobel A."/>
            <person name="Rasinkangas P."/>
            <person name="Parkhill J."/>
            <person name="Rea M.C."/>
            <person name="O'Sullivan O."/>
            <person name="Ritari J."/>
            <person name="Douillard F.P."/>
            <person name="Paul Ross R."/>
            <person name="Yang R."/>
            <person name="Briner A.E."/>
            <person name="Felis G.E."/>
            <person name="de Vos W.M."/>
            <person name="Barrangou R."/>
            <person name="Klaenhammer T.R."/>
            <person name="Caufield P.W."/>
            <person name="Cui Y."/>
            <person name="Zhang H."/>
            <person name="O'Toole P.W."/>
        </authorList>
    </citation>
    <scope>NUCLEOTIDE SEQUENCE [LARGE SCALE GENOMIC DNA]</scope>
    <source>
        <strain evidence="8 9">DSM 10532</strain>
    </source>
</reference>
<dbReference type="PROSITE" id="PS01296">
    <property type="entry name" value="RSMI"/>
    <property type="match status" value="1"/>
</dbReference>
<keyword evidence="3 6" id="KW-0489">Methyltransferase</keyword>
<sequence length="288" mass="32314">MADKLKRQSSYAKDEGKLYLVPTPIGNLEDITIRAKKVLTDADYIAAEDTRTSGILLEKIGVHNRMISFHKYNSKERAPELIKLMKDGAVIAEISDAGMPVISDPGYILVQECIKNDIPVVPLPGPSAFATALIASGFDAQPFTYYGFLPRKSSEQKPYFEQMNQAKATSIFYEAPHRLAKTLKNLATVLPKDRQIVAARELTKIHEEFIRGSVEEVTEYFAQNAPRGEFVILISPNTEAPKQLSWPELIDLVNALVEKGESKKDAIKQVAKEHHVSKNELYDQYHQK</sequence>
<evidence type="ECO:0000256" key="1">
    <source>
        <dbReference type="ARBA" id="ARBA00022490"/>
    </source>
</evidence>
<comment type="caution">
    <text evidence="8">The sequence shown here is derived from an EMBL/GenBank/DDBJ whole genome shotgun (WGS) entry which is preliminary data.</text>
</comment>
<evidence type="ECO:0000313" key="8">
    <source>
        <dbReference type="EMBL" id="KRL24222.1"/>
    </source>
</evidence>
<dbReference type="PANTHER" id="PTHR46111">
    <property type="entry name" value="RIBOSOMAL RNA SMALL SUBUNIT METHYLTRANSFERASE I"/>
    <property type="match status" value="1"/>
</dbReference>
<dbReference type="HAMAP" id="MF_01877">
    <property type="entry name" value="16SrRNA_methyltr_I"/>
    <property type="match status" value="1"/>
</dbReference>